<comment type="caution">
    <text evidence="2">The sequence shown here is derived from an EMBL/GenBank/DDBJ whole genome shotgun (WGS) entry which is preliminary data.</text>
</comment>
<proteinExistence type="predicted"/>
<feature type="transmembrane region" description="Helical" evidence="1">
    <location>
        <begin position="12"/>
        <end position="35"/>
    </location>
</feature>
<sequence length="256" mass="28116">MDAERRQRLTAFLIWFVTFNAAVGVFERILGIHLFHFGDLDGFAHFRATAFMGHPLENALITSSMMFLVLAMPWSAWRKAFVLSVCMAGILAFGARGGFAITLLMGTAAAVLLGARALLRGEMRLSTLVNAPLVGTLALAAGAVLTFGTVLGERIVALARFDESAQARVDAFKLFDYLSLNDVLYGVDFAEVNFILKLDKDVQIIENCWIAILLMLGAILFVVFALSLLGFFRSISRGRAPHRLCRDELRSGGEHQ</sequence>
<keyword evidence="1" id="KW-1133">Transmembrane helix</keyword>
<gene>
    <name evidence="2" type="ORF">AUC71_09980</name>
</gene>
<keyword evidence="3" id="KW-1185">Reference proteome</keyword>
<feature type="transmembrane region" description="Helical" evidence="1">
    <location>
        <begin position="101"/>
        <end position="119"/>
    </location>
</feature>
<feature type="transmembrane region" description="Helical" evidence="1">
    <location>
        <begin position="131"/>
        <end position="151"/>
    </location>
</feature>
<reference evidence="2 3" key="1">
    <citation type="journal article" date="2016" name="Environ. Microbiol.">
        <title>New Methyloceanibacter diversity from North Sea sediments includes methanotroph containing solely the soluble methane monooxygenase.</title>
        <authorList>
            <person name="Vekeman B."/>
            <person name="Kerckhof F.M."/>
            <person name="Cremers G."/>
            <person name="de Vos P."/>
            <person name="Vandamme P."/>
            <person name="Boon N."/>
            <person name="Op den Camp H.J."/>
            <person name="Heylen K."/>
        </authorList>
    </citation>
    <scope>NUCLEOTIDE SEQUENCE [LARGE SCALE GENOMIC DNA]</scope>
    <source>
        <strain evidence="2 3">R-67177</strain>
    </source>
</reference>
<dbReference type="AlphaFoldDB" id="A0A1E3WC09"/>
<keyword evidence="1" id="KW-0812">Transmembrane</keyword>
<evidence type="ECO:0000313" key="3">
    <source>
        <dbReference type="Proteomes" id="UP000095042"/>
    </source>
</evidence>
<accession>A0A1E3WC09</accession>
<feature type="transmembrane region" description="Helical" evidence="1">
    <location>
        <begin position="55"/>
        <end position="73"/>
    </location>
</feature>
<name>A0A1E3WC09_9HYPH</name>
<organism evidence="2 3">
    <name type="scientific">Methyloceanibacter marginalis</name>
    <dbReference type="NCBI Taxonomy" id="1774971"/>
    <lineage>
        <taxon>Bacteria</taxon>
        <taxon>Pseudomonadati</taxon>
        <taxon>Pseudomonadota</taxon>
        <taxon>Alphaproteobacteria</taxon>
        <taxon>Hyphomicrobiales</taxon>
        <taxon>Hyphomicrobiaceae</taxon>
        <taxon>Methyloceanibacter</taxon>
    </lineage>
</organism>
<evidence type="ECO:0000313" key="2">
    <source>
        <dbReference type="EMBL" id="ODS03353.1"/>
    </source>
</evidence>
<evidence type="ECO:0000256" key="1">
    <source>
        <dbReference type="SAM" id="Phobius"/>
    </source>
</evidence>
<protein>
    <submittedName>
        <fullName evidence="2">Uncharacterized protein</fullName>
    </submittedName>
</protein>
<dbReference type="EMBL" id="LPWD01000120">
    <property type="protein sequence ID" value="ODS03353.1"/>
    <property type="molecule type" value="Genomic_DNA"/>
</dbReference>
<dbReference type="Proteomes" id="UP000095042">
    <property type="component" value="Unassembled WGS sequence"/>
</dbReference>
<keyword evidence="1" id="KW-0472">Membrane</keyword>
<feature type="transmembrane region" description="Helical" evidence="1">
    <location>
        <begin position="209"/>
        <end position="232"/>
    </location>
</feature>